<protein>
    <recommendedName>
        <fullName evidence="4">TraX protein</fullName>
    </recommendedName>
</protein>
<dbReference type="Pfam" id="PF05857">
    <property type="entry name" value="TraX"/>
    <property type="match status" value="1"/>
</dbReference>
<dbReference type="InterPro" id="IPR008875">
    <property type="entry name" value="TraX"/>
</dbReference>
<reference evidence="2 3" key="1">
    <citation type="submission" date="2024-06" db="EMBL/GenBank/DDBJ databases">
        <title>Genomic Encyclopedia of Type Strains, Phase IV (KMG-IV): sequencing the most valuable type-strain genomes for metagenomic binning, comparative biology and taxonomic classification.</title>
        <authorList>
            <person name="Goeker M."/>
        </authorList>
    </citation>
    <scope>NUCLEOTIDE SEQUENCE [LARGE SCALE GENOMIC DNA]</scope>
    <source>
        <strain evidence="2 3">DSM 29492</strain>
    </source>
</reference>
<dbReference type="EMBL" id="JBEPMJ010000002">
    <property type="protein sequence ID" value="MET3749224.1"/>
    <property type="molecule type" value="Genomic_DNA"/>
</dbReference>
<proteinExistence type="predicted"/>
<feature type="transmembrane region" description="Helical" evidence="1">
    <location>
        <begin position="191"/>
        <end position="216"/>
    </location>
</feature>
<name>A0ABV2LZJ7_9FIRM</name>
<dbReference type="RefSeq" id="WP_022066941.1">
    <property type="nucleotide sequence ID" value="NZ_BAABXP010000003.1"/>
</dbReference>
<evidence type="ECO:0008006" key="4">
    <source>
        <dbReference type="Google" id="ProtNLM"/>
    </source>
</evidence>
<keyword evidence="1" id="KW-0472">Membrane</keyword>
<sequence>MSQNHHGSALPPSFLPQKFQILSGSALKLIAIFVMLIDHSACILLSQYPPALTPLFCIGQNAYTPYRICRDIGRIAFPIFCFLLLEGFSHTRNRKNYGRNLLLFALISELPWNYMFADTWHYKKQNVFFTLFLGYLAFCALEHFRENRTRLFLTLSGLLAVSFFLQADYGWRGFIFLLIMYLLRDDKAPQAIIGSCWLAYEWKACFAFLPINMYNGQRGFIRGKLSKYFFYVFYPLHITVLVILRRLLF</sequence>
<feature type="transmembrane region" description="Helical" evidence="1">
    <location>
        <begin position="228"/>
        <end position="248"/>
    </location>
</feature>
<feature type="transmembrane region" description="Helical" evidence="1">
    <location>
        <begin position="26"/>
        <end position="48"/>
    </location>
</feature>
<feature type="transmembrane region" description="Helical" evidence="1">
    <location>
        <begin position="97"/>
        <end position="115"/>
    </location>
</feature>
<evidence type="ECO:0000256" key="1">
    <source>
        <dbReference type="SAM" id="Phobius"/>
    </source>
</evidence>
<organism evidence="2 3">
    <name type="scientific">Blautia caecimuris</name>
    <dbReference type="NCBI Taxonomy" id="1796615"/>
    <lineage>
        <taxon>Bacteria</taxon>
        <taxon>Bacillati</taxon>
        <taxon>Bacillota</taxon>
        <taxon>Clostridia</taxon>
        <taxon>Lachnospirales</taxon>
        <taxon>Lachnospiraceae</taxon>
        <taxon>Blautia</taxon>
    </lineage>
</organism>
<keyword evidence="3" id="KW-1185">Reference proteome</keyword>
<evidence type="ECO:0000313" key="2">
    <source>
        <dbReference type="EMBL" id="MET3749224.1"/>
    </source>
</evidence>
<keyword evidence="1" id="KW-1133">Transmembrane helix</keyword>
<comment type="caution">
    <text evidence="2">The sequence shown here is derived from an EMBL/GenBank/DDBJ whole genome shotgun (WGS) entry which is preliminary data.</text>
</comment>
<keyword evidence="1" id="KW-0812">Transmembrane</keyword>
<feature type="transmembrane region" description="Helical" evidence="1">
    <location>
        <begin position="151"/>
        <end position="171"/>
    </location>
</feature>
<dbReference type="Proteomes" id="UP001549106">
    <property type="component" value="Unassembled WGS sequence"/>
</dbReference>
<accession>A0ABV2LZJ7</accession>
<gene>
    <name evidence="2" type="ORF">ABID24_000447</name>
</gene>
<evidence type="ECO:0000313" key="3">
    <source>
        <dbReference type="Proteomes" id="UP001549106"/>
    </source>
</evidence>
<feature type="transmembrane region" description="Helical" evidence="1">
    <location>
        <begin position="127"/>
        <end position="144"/>
    </location>
</feature>